<reference evidence="4" key="2">
    <citation type="journal article" date="2023" name="Int. J. Mol. Sci.">
        <title>De Novo Assembly and Annotation of 11 Diverse Shrub Willow (Salix) Genomes Reveals Novel Gene Organization in Sex-Linked Regions.</title>
        <authorList>
            <person name="Hyden B."/>
            <person name="Feng K."/>
            <person name="Yates T.B."/>
            <person name="Jawdy S."/>
            <person name="Cereghino C."/>
            <person name="Smart L.B."/>
            <person name="Muchero W."/>
        </authorList>
    </citation>
    <scope>NUCLEOTIDE SEQUENCE [LARGE SCALE GENOMIC DNA]</scope>
    <source>
        <tissue evidence="4">Shoot tip</tissue>
    </source>
</reference>
<sequence>MQKSAVKPNLVVYTILIDGMCKCGKLKDARVLFSRLTVEGFQPDVHTYTVLIGGIYAATTTMLLDLPTDDGSPALKNLSGLCDNHQDVKVK</sequence>
<accession>A0A9Q0PSJ2</accession>
<dbReference type="Pfam" id="PF13041">
    <property type="entry name" value="PPR_2"/>
    <property type="match status" value="1"/>
</dbReference>
<dbReference type="AlphaFoldDB" id="A0A9Q0PSJ2"/>
<evidence type="ECO:0008006" key="6">
    <source>
        <dbReference type="Google" id="ProtNLM"/>
    </source>
</evidence>
<proteinExistence type="inferred from homology"/>
<dbReference type="EMBL" id="JAPFFL010000011">
    <property type="protein sequence ID" value="KAJ6693246.1"/>
    <property type="molecule type" value="Genomic_DNA"/>
</dbReference>
<reference evidence="4" key="1">
    <citation type="submission" date="2022-11" db="EMBL/GenBank/DDBJ databases">
        <authorList>
            <person name="Hyden B.L."/>
            <person name="Feng K."/>
            <person name="Yates T."/>
            <person name="Jawdy S."/>
            <person name="Smart L.B."/>
            <person name="Muchero W."/>
        </authorList>
    </citation>
    <scope>NUCLEOTIDE SEQUENCE</scope>
    <source>
        <tissue evidence="4">Shoot tip</tissue>
    </source>
</reference>
<dbReference type="InterPro" id="IPR002885">
    <property type="entry name" value="PPR_rpt"/>
</dbReference>
<feature type="repeat" description="PPR" evidence="3">
    <location>
        <begin position="9"/>
        <end position="43"/>
    </location>
</feature>
<gene>
    <name evidence="4" type="ORF">OIU85_004050</name>
</gene>
<organism evidence="4 5">
    <name type="scientific">Salix viminalis</name>
    <name type="common">Common osier</name>
    <name type="synonym">Basket willow</name>
    <dbReference type="NCBI Taxonomy" id="40686"/>
    <lineage>
        <taxon>Eukaryota</taxon>
        <taxon>Viridiplantae</taxon>
        <taxon>Streptophyta</taxon>
        <taxon>Embryophyta</taxon>
        <taxon>Tracheophyta</taxon>
        <taxon>Spermatophyta</taxon>
        <taxon>Magnoliopsida</taxon>
        <taxon>eudicotyledons</taxon>
        <taxon>Gunneridae</taxon>
        <taxon>Pentapetalae</taxon>
        <taxon>rosids</taxon>
        <taxon>fabids</taxon>
        <taxon>Malpighiales</taxon>
        <taxon>Salicaceae</taxon>
        <taxon>Saliceae</taxon>
        <taxon>Salix</taxon>
    </lineage>
</organism>
<dbReference type="Proteomes" id="UP001151529">
    <property type="component" value="Chromosome 13"/>
</dbReference>
<evidence type="ECO:0000256" key="1">
    <source>
        <dbReference type="ARBA" id="ARBA00007626"/>
    </source>
</evidence>
<dbReference type="Gene3D" id="1.25.40.10">
    <property type="entry name" value="Tetratricopeptide repeat domain"/>
    <property type="match status" value="1"/>
</dbReference>
<keyword evidence="2" id="KW-0677">Repeat</keyword>
<comment type="similarity">
    <text evidence="1">Belongs to the PPR family. P subfamily.</text>
</comment>
<evidence type="ECO:0000256" key="2">
    <source>
        <dbReference type="ARBA" id="ARBA00022737"/>
    </source>
</evidence>
<keyword evidence="5" id="KW-1185">Reference proteome</keyword>
<dbReference type="PROSITE" id="PS51375">
    <property type="entry name" value="PPR"/>
    <property type="match status" value="1"/>
</dbReference>
<dbReference type="InterPro" id="IPR011990">
    <property type="entry name" value="TPR-like_helical_dom_sf"/>
</dbReference>
<evidence type="ECO:0000313" key="4">
    <source>
        <dbReference type="EMBL" id="KAJ6693246.1"/>
    </source>
</evidence>
<evidence type="ECO:0000313" key="5">
    <source>
        <dbReference type="Proteomes" id="UP001151529"/>
    </source>
</evidence>
<comment type="caution">
    <text evidence="4">The sequence shown here is derived from an EMBL/GenBank/DDBJ whole genome shotgun (WGS) entry which is preliminary data.</text>
</comment>
<dbReference type="OrthoDB" id="185373at2759"/>
<dbReference type="NCBIfam" id="TIGR00756">
    <property type="entry name" value="PPR"/>
    <property type="match status" value="1"/>
</dbReference>
<dbReference type="PANTHER" id="PTHR47941">
    <property type="entry name" value="PENTATRICOPEPTIDE REPEAT-CONTAINING PROTEIN 3, MITOCHONDRIAL"/>
    <property type="match status" value="1"/>
</dbReference>
<protein>
    <recommendedName>
        <fullName evidence="6">Pentatricopeptide repeat-containing protein</fullName>
    </recommendedName>
</protein>
<name>A0A9Q0PSJ2_SALVM</name>
<evidence type="ECO:0000256" key="3">
    <source>
        <dbReference type="PROSITE-ProRule" id="PRU00708"/>
    </source>
</evidence>